<evidence type="ECO:0000313" key="3">
    <source>
        <dbReference type="EMBL" id="MFC3225795.1"/>
    </source>
</evidence>
<comment type="similarity">
    <text evidence="1">Belongs to the ros/MucR family.</text>
</comment>
<evidence type="ECO:0000313" key="4">
    <source>
        <dbReference type="Proteomes" id="UP001595528"/>
    </source>
</evidence>
<keyword evidence="4" id="KW-1185">Reference proteome</keyword>
<comment type="caution">
    <text evidence="3">The sequence shown here is derived from an EMBL/GenBank/DDBJ whole genome shotgun (WGS) entry which is preliminary data.</text>
</comment>
<feature type="region of interest" description="Disordered" evidence="2">
    <location>
        <begin position="48"/>
        <end position="69"/>
    </location>
</feature>
<dbReference type="RefSeq" id="WP_379897529.1">
    <property type="nucleotide sequence ID" value="NZ_JBHRTR010000005.1"/>
</dbReference>
<organism evidence="3 4">
    <name type="scientific">Marinibaculum pumilum</name>
    <dbReference type="NCBI Taxonomy" id="1766165"/>
    <lineage>
        <taxon>Bacteria</taxon>
        <taxon>Pseudomonadati</taxon>
        <taxon>Pseudomonadota</taxon>
        <taxon>Alphaproteobacteria</taxon>
        <taxon>Rhodospirillales</taxon>
        <taxon>Rhodospirillaceae</taxon>
        <taxon>Marinibaculum</taxon>
    </lineage>
</organism>
<evidence type="ECO:0000256" key="1">
    <source>
        <dbReference type="ARBA" id="ARBA00007031"/>
    </source>
</evidence>
<proteinExistence type="inferred from homology"/>
<accession>A0ABV7KUI4</accession>
<dbReference type="EMBL" id="JBHRTR010000005">
    <property type="protein sequence ID" value="MFC3225795.1"/>
    <property type="molecule type" value="Genomic_DNA"/>
</dbReference>
<evidence type="ECO:0000256" key="2">
    <source>
        <dbReference type="SAM" id="MobiDB-lite"/>
    </source>
</evidence>
<dbReference type="InterPro" id="IPR008807">
    <property type="entry name" value="ROS_MUCR"/>
</dbReference>
<sequence length="147" mass="16070">MAENDSEHGPDGKLLDLTSKIVSAYVGNNSIASSGIPDLIRAVHSALETVGNPEESPAQQQKPAVPVKKSIQPDHIICLEDGKKLKMLKRYLRTTYGMSPEEYRTKWGLPPDYPMVAPNYAAQRSKFAKKIGLGKRGRKRPAASAAK</sequence>
<dbReference type="Proteomes" id="UP001595528">
    <property type="component" value="Unassembled WGS sequence"/>
</dbReference>
<gene>
    <name evidence="3" type="ORF">ACFOGJ_01035</name>
</gene>
<protein>
    <submittedName>
        <fullName evidence="3">MucR family transcriptional regulator</fullName>
    </submittedName>
</protein>
<dbReference type="Gene3D" id="1.10.10.1550">
    <property type="entry name" value="ROS/MUCR transcriptional regulator protein"/>
    <property type="match status" value="1"/>
</dbReference>
<dbReference type="Pfam" id="PF05443">
    <property type="entry name" value="ROS_MUCR"/>
    <property type="match status" value="1"/>
</dbReference>
<name>A0ABV7KUI4_9PROT</name>
<dbReference type="InterPro" id="IPR041920">
    <property type="entry name" value="ROS/MUCR_sf"/>
</dbReference>
<reference evidence="4" key="1">
    <citation type="journal article" date="2019" name="Int. J. Syst. Evol. Microbiol.">
        <title>The Global Catalogue of Microorganisms (GCM) 10K type strain sequencing project: providing services to taxonomists for standard genome sequencing and annotation.</title>
        <authorList>
            <consortium name="The Broad Institute Genomics Platform"/>
            <consortium name="The Broad Institute Genome Sequencing Center for Infectious Disease"/>
            <person name="Wu L."/>
            <person name="Ma J."/>
        </authorList>
    </citation>
    <scope>NUCLEOTIDE SEQUENCE [LARGE SCALE GENOMIC DNA]</scope>
    <source>
        <strain evidence="4">KCTC 42964</strain>
    </source>
</reference>